<accession>A0ABR4FKN3</accession>
<protein>
    <recommendedName>
        <fullName evidence="4">BZIP domain-containing protein</fullName>
    </recommendedName>
</protein>
<name>A0ABR4FKN3_9EURO</name>
<evidence type="ECO:0000313" key="2">
    <source>
        <dbReference type="EMBL" id="KAL2783813.1"/>
    </source>
</evidence>
<dbReference type="PANTHER" id="PTHR37012">
    <property type="entry name" value="B-ZIP TRANSCRIPTION FACTOR (EUROFUNG)-RELATED"/>
    <property type="match status" value="1"/>
</dbReference>
<evidence type="ECO:0000256" key="1">
    <source>
        <dbReference type="SAM" id="MobiDB-lite"/>
    </source>
</evidence>
<feature type="region of interest" description="Disordered" evidence="1">
    <location>
        <begin position="1"/>
        <end position="21"/>
    </location>
</feature>
<dbReference type="Pfam" id="PF11905">
    <property type="entry name" value="DUF3425"/>
    <property type="match status" value="1"/>
</dbReference>
<organism evidence="2 3">
    <name type="scientific">Aspergillus keveii</name>
    <dbReference type="NCBI Taxonomy" id="714993"/>
    <lineage>
        <taxon>Eukaryota</taxon>
        <taxon>Fungi</taxon>
        <taxon>Dikarya</taxon>
        <taxon>Ascomycota</taxon>
        <taxon>Pezizomycotina</taxon>
        <taxon>Eurotiomycetes</taxon>
        <taxon>Eurotiomycetidae</taxon>
        <taxon>Eurotiales</taxon>
        <taxon>Aspergillaceae</taxon>
        <taxon>Aspergillus</taxon>
        <taxon>Aspergillus subgen. Nidulantes</taxon>
    </lineage>
</organism>
<evidence type="ECO:0008006" key="4">
    <source>
        <dbReference type="Google" id="ProtNLM"/>
    </source>
</evidence>
<dbReference type="InterPro" id="IPR021833">
    <property type="entry name" value="DUF3425"/>
</dbReference>
<dbReference type="CDD" id="cd14688">
    <property type="entry name" value="bZIP_YAP"/>
    <property type="match status" value="1"/>
</dbReference>
<keyword evidence="3" id="KW-1185">Reference proteome</keyword>
<reference evidence="2 3" key="1">
    <citation type="submission" date="2024-07" db="EMBL/GenBank/DDBJ databases">
        <title>Section-level genome sequencing and comparative genomics of Aspergillus sections Usti and Cavernicolus.</title>
        <authorList>
            <consortium name="Lawrence Berkeley National Laboratory"/>
            <person name="Nybo J.L."/>
            <person name="Vesth T.C."/>
            <person name="Theobald S."/>
            <person name="Frisvad J.C."/>
            <person name="Larsen T.O."/>
            <person name="Kjaerboelling I."/>
            <person name="Rothschild-Mancinelli K."/>
            <person name="Lyhne E.K."/>
            <person name="Kogle M.E."/>
            <person name="Barry K."/>
            <person name="Clum A."/>
            <person name="Na H."/>
            <person name="Ledsgaard L."/>
            <person name="Lin J."/>
            <person name="Lipzen A."/>
            <person name="Kuo A."/>
            <person name="Riley R."/>
            <person name="Mondo S."/>
            <person name="Labutti K."/>
            <person name="Haridas S."/>
            <person name="Pangalinan J."/>
            <person name="Salamov A.A."/>
            <person name="Simmons B.A."/>
            <person name="Magnuson J.K."/>
            <person name="Chen J."/>
            <person name="Drula E."/>
            <person name="Henrissat B."/>
            <person name="Wiebenga A."/>
            <person name="Lubbers R.J."/>
            <person name="Gomes A.C."/>
            <person name="Makela M.R."/>
            <person name="Stajich J."/>
            <person name="Grigoriev I.V."/>
            <person name="Mortensen U.H."/>
            <person name="De Vries R.P."/>
            <person name="Baker S.E."/>
            <person name="Andersen M.R."/>
        </authorList>
    </citation>
    <scope>NUCLEOTIDE SEQUENCE [LARGE SCALE GENOMIC DNA]</scope>
    <source>
        <strain evidence="2 3">CBS 209.92</strain>
    </source>
</reference>
<dbReference type="EMBL" id="JBFTWV010000210">
    <property type="protein sequence ID" value="KAL2783813.1"/>
    <property type="molecule type" value="Genomic_DNA"/>
</dbReference>
<sequence length="344" mass="40045">MELSHRLQSSADRKRIRDRRHQQAFRAKNARRIRWLEEQVASCERFHHSEGIQRILEMNHVLRAQNEALLAREAILKRIFKSWENENSRGIPSLSGRTDYSGSGGRGHISSSPTLNRMPTRIPASDILSTAPPLQPQIFWNMLPLHEACSYPESCHWFAYPNLIFSSADTPSPLDLLYGSRTNALADMICTSLRGEPFRDPERLALGWILYHFTKWYMSPSPAAYEKIPTFARPVLEQLHTIHPRVLDCVFVVPAMRLNLMRRWHQYHGRHQELIGLLSCCWRLRWPWGEPILERNAYNELCIRPSFYDTFMSEKGWGLTPEFIKRFPELLSGVDVHSIIYAIA</sequence>
<comment type="caution">
    <text evidence="2">The sequence shown here is derived from an EMBL/GenBank/DDBJ whole genome shotgun (WGS) entry which is preliminary data.</text>
</comment>
<evidence type="ECO:0000313" key="3">
    <source>
        <dbReference type="Proteomes" id="UP001610563"/>
    </source>
</evidence>
<proteinExistence type="predicted"/>
<gene>
    <name evidence="2" type="ORF">BJX66DRAFT_330402</name>
</gene>
<feature type="region of interest" description="Disordered" evidence="1">
    <location>
        <begin position="91"/>
        <end position="118"/>
    </location>
</feature>
<feature type="compositionally biased region" description="Polar residues" evidence="1">
    <location>
        <begin position="1"/>
        <end position="10"/>
    </location>
</feature>
<dbReference type="PANTHER" id="PTHR37012:SF6">
    <property type="entry name" value="BZIP TRANSCRIPTION FACTOR"/>
    <property type="match status" value="1"/>
</dbReference>
<dbReference type="Proteomes" id="UP001610563">
    <property type="component" value="Unassembled WGS sequence"/>
</dbReference>